<gene>
    <name evidence="3" type="ORF">LGH70_18090</name>
</gene>
<feature type="transmembrane region" description="Helical" evidence="1">
    <location>
        <begin position="51"/>
        <end position="74"/>
    </location>
</feature>
<evidence type="ECO:0000313" key="4">
    <source>
        <dbReference type="Proteomes" id="UP001165297"/>
    </source>
</evidence>
<sequence length="380" mass="41927">METQLRSPATPTTPSTKPHYAILDGLRGVAALMVVAFHLCEAHATSHLDQVINHGYLAVDFFFLLSGFVIGYAYDDRWSSMTLRDFFRIRLIRLQPLVVLGMLIGAALFYFQDSPVFPGIGQVPGWKLLLVLAIGCTLLPVPLSMDVRGWHEMHPLNGPGWSLFYEYLANLLYALGVRKFSRPALTALVVLAGAALIHFAVSSPAGDVVGGWSLNPTQLRVGFTRMLYPFFAGLLLCRVATLGRVKHAFLWCSLLLILVLAFPRVGGANDLWLNGLYDSLSIVILFPLVVWLGASGHITGAGPTRLCQFFGDISYPIYITHYPLIYTYTAWVSATKPSWQQALPVALLTFGAAVVLAYASLKLYDEPVRRWLRGQLVATT</sequence>
<dbReference type="GO" id="GO:0016746">
    <property type="term" value="F:acyltransferase activity"/>
    <property type="evidence" value="ECO:0007669"/>
    <property type="project" value="UniProtKB-KW"/>
</dbReference>
<proteinExistence type="predicted"/>
<dbReference type="InterPro" id="IPR002656">
    <property type="entry name" value="Acyl_transf_3_dom"/>
</dbReference>
<feature type="transmembrane region" description="Helical" evidence="1">
    <location>
        <begin position="221"/>
        <end position="241"/>
    </location>
</feature>
<dbReference type="PANTHER" id="PTHR23028">
    <property type="entry name" value="ACETYLTRANSFERASE"/>
    <property type="match status" value="1"/>
</dbReference>
<feature type="transmembrane region" description="Helical" evidence="1">
    <location>
        <begin position="248"/>
        <end position="265"/>
    </location>
</feature>
<dbReference type="PANTHER" id="PTHR23028:SF134">
    <property type="entry name" value="PUTATIVE (AFU_ORTHOLOGUE AFUA_4G08520)-RELATED"/>
    <property type="match status" value="1"/>
</dbReference>
<keyword evidence="3" id="KW-0808">Transferase</keyword>
<dbReference type="InterPro" id="IPR050879">
    <property type="entry name" value="Acyltransferase_3"/>
</dbReference>
<feature type="domain" description="Acyltransferase 3" evidence="2">
    <location>
        <begin position="22"/>
        <end position="357"/>
    </location>
</feature>
<feature type="transmembrane region" description="Helical" evidence="1">
    <location>
        <begin position="20"/>
        <end position="39"/>
    </location>
</feature>
<dbReference type="EMBL" id="JAJADQ010000010">
    <property type="protein sequence ID" value="MCB2379513.1"/>
    <property type="molecule type" value="Genomic_DNA"/>
</dbReference>
<evidence type="ECO:0000256" key="1">
    <source>
        <dbReference type="SAM" id="Phobius"/>
    </source>
</evidence>
<comment type="caution">
    <text evidence="3">The sequence shown here is derived from an EMBL/GenBank/DDBJ whole genome shotgun (WGS) entry which is preliminary data.</text>
</comment>
<dbReference type="Proteomes" id="UP001165297">
    <property type="component" value="Unassembled WGS sequence"/>
</dbReference>
<keyword evidence="1" id="KW-0812">Transmembrane</keyword>
<accession>A0ABS8AGF5</accession>
<dbReference type="Pfam" id="PF01757">
    <property type="entry name" value="Acyl_transf_3"/>
    <property type="match status" value="1"/>
</dbReference>
<keyword evidence="3" id="KW-0012">Acyltransferase</keyword>
<keyword evidence="4" id="KW-1185">Reference proteome</keyword>
<reference evidence="3" key="1">
    <citation type="submission" date="2021-10" db="EMBL/GenBank/DDBJ databases">
        <authorList>
            <person name="Dean J.D."/>
            <person name="Kim M.K."/>
            <person name="Newey C.N."/>
            <person name="Stoker T.S."/>
            <person name="Thompson D.W."/>
            <person name="Grose J.H."/>
        </authorList>
    </citation>
    <scope>NUCLEOTIDE SEQUENCE</scope>
    <source>
        <strain evidence="3">BT635</strain>
    </source>
</reference>
<keyword evidence="1" id="KW-1133">Transmembrane helix</keyword>
<protein>
    <submittedName>
        <fullName evidence="3">Acyltransferase</fullName>
    </submittedName>
</protein>
<feature type="transmembrane region" description="Helical" evidence="1">
    <location>
        <begin position="271"/>
        <end position="294"/>
    </location>
</feature>
<feature type="transmembrane region" description="Helical" evidence="1">
    <location>
        <begin position="184"/>
        <end position="201"/>
    </location>
</feature>
<feature type="transmembrane region" description="Helical" evidence="1">
    <location>
        <begin position="306"/>
        <end position="325"/>
    </location>
</feature>
<feature type="transmembrane region" description="Helical" evidence="1">
    <location>
        <begin position="345"/>
        <end position="364"/>
    </location>
</feature>
<evidence type="ECO:0000259" key="2">
    <source>
        <dbReference type="Pfam" id="PF01757"/>
    </source>
</evidence>
<keyword evidence="1" id="KW-0472">Membrane</keyword>
<feature type="transmembrane region" description="Helical" evidence="1">
    <location>
        <begin position="123"/>
        <end position="141"/>
    </location>
</feature>
<name>A0ABS8AGF5_9BACT</name>
<organism evidence="3 4">
    <name type="scientific">Hymenobacter nitidus</name>
    <dbReference type="NCBI Taxonomy" id="2880929"/>
    <lineage>
        <taxon>Bacteria</taxon>
        <taxon>Pseudomonadati</taxon>
        <taxon>Bacteroidota</taxon>
        <taxon>Cytophagia</taxon>
        <taxon>Cytophagales</taxon>
        <taxon>Hymenobacteraceae</taxon>
        <taxon>Hymenobacter</taxon>
    </lineage>
</organism>
<feature type="transmembrane region" description="Helical" evidence="1">
    <location>
        <begin position="161"/>
        <end position="177"/>
    </location>
</feature>
<evidence type="ECO:0000313" key="3">
    <source>
        <dbReference type="EMBL" id="MCB2379513.1"/>
    </source>
</evidence>
<dbReference type="RefSeq" id="WP_226188516.1">
    <property type="nucleotide sequence ID" value="NZ_JAJADQ010000010.1"/>
</dbReference>
<feature type="transmembrane region" description="Helical" evidence="1">
    <location>
        <begin position="94"/>
        <end position="111"/>
    </location>
</feature>